<protein>
    <recommendedName>
        <fullName evidence="4">Chorismate lyase</fullName>
    </recommendedName>
</protein>
<dbReference type="Proteomes" id="UP001499843">
    <property type="component" value="Unassembled WGS sequence"/>
</dbReference>
<keyword evidence="3" id="KW-1185">Reference proteome</keyword>
<feature type="region of interest" description="Disordered" evidence="1">
    <location>
        <begin position="1"/>
        <end position="82"/>
    </location>
</feature>
<proteinExistence type="predicted"/>
<gene>
    <name evidence="2" type="ORF">GCM10009850_093130</name>
</gene>
<evidence type="ECO:0000313" key="3">
    <source>
        <dbReference type="Proteomes" id="UP001499843"/>
    </source>
</evidence>
<feature type="compositionally biased region" description="Basic and acidic residues" evidence="1">
    <location>
        <begin position="26"/>
        <end position="48"/>
    </location>
</feature>
<accession>A0ABN3CWG6</accession>
<evidence type="ECO:0000256" key="1">
    <source>
        <dbReference type="SAM" id="MobiDB-lite"/>
    </source>
</evidence>
<name>A0ABN3CWG6_9ACTN</name>
<organism evidence="2 3">
    <name type="scientific">Nonomuraea monospora</name>
    <dbReference type="NCBI Taxonomy" id="568818"/>
    <lineage>
        <taxon>Bacteria</taxon>
        <taxon>Bacillati</taxon>
        <taxon>Actinomycetota</taxon>
        <taxon>Actinomycetes</taxon>
        <taxon>Streptosporangiales</taxon>
        <taxon>Streptosporangiaceae</taxon>
        <taxon>Nonomuraea</taxon>
    </lineage>
</organism>
<evidence type="ECO:0008006" key="4">
    <source>
        <dbReference type="Google" id="ProtNLM"/>
    </source>
</evidence>
<dbReference type="RefSeq" id="WP_344490249.1">
    <property type="nucleotide sequence ID" value="NZ_BAAAQX010000036.1"/>
</dbReference>
<dbReference type="SUPFAM" id="SSF64288">
    <property type="entry name" value="Chorismate lyase-like"/>
    <property type="match status" value="1"/>
</dbReference>
<dbReference type="Gene3D" id="3.40.1410.10">
    <property type="entry name" value="Chorismate lyase-like"/>
    <property type="match status" value="1"/>
</dbReference>
<comment type="caution">
    <text evidence="2">The sequence shown here is derived from an EMBL/GenBank/DDBJ whole genome shotgun (WGS) entry which is preliminary data.</text>
</comment>
<dbReference type="EMBL" id="BAAAQX010000036">
    <property type="protein sequence ID" value="GAA2213850.1"/>
    <property type="molecule type" value="Genomic_DNA"/>
</dbReference>
<evidence type="ECO:0000313" key="2">
    <source>
        <dbReference type="EMBL" id="GAA2213850.1"/>
    </source>
</evidence>
<reference evidence="2 3" key="1">
    <citation type="journal article" date="2019" name="Int. J. Syst. Evol. Microbiol.">
        <title>The Global Catalogue of Microorganisms (GCM) 10K type strain sequencing project: providing services to taxonomists for standard genome sequencing and annotation.</title>
        <authorList>
            <consortium name="The Broad Institute Genomics Platform"/>
            <consortium name="The Broad Institute Genome Sequencing Center for Infectious Disease"/>
            <person name="Wu L."/>
            <person name="Ma J."/>
        </authorList>
    </citation>
    <scope>NUCLEOTIDE SEQUENCE [LARGE SCALE GENOMIC DNA]</scope>
    <source>
        <strain evidence="2 3">JCM 16114</strain>
    </source>
</reference>
<sequence length="250" mass="26509">MTTTSPASPWPAPASHGEGGPHGQRTRPDSPPHDQRAWPDSPPHDQRVWPDGPRTGLSRDQRAQPDSPRTGPAPYRPPGLSPLPVGSFASAVTRMLLAGDGSTTLLLEALTGGPIGVRLQGLDLRPAAGLPADVRALLRLTDDCAVAVRHSLLHDHHGTPVSHNEVIASLSAPRLRQIATDPVRPLGPNLIAHGIEHGRHLRSTGLARWSAEESAAASKAYLIRAADTPLMLVWEIFNPAVVPPSRHGGP</sequence>
<dbReference type="InterPro" id="IPR028978">
    <property type="entry name" value="Chorismate_lyase_/UTRA_dom_sf"/>
</dbReference>